<proteinExistence type="predicted"/>
<keyword evidence="4" id="KW-1185">Reference proteome</keyword>
<sequence>MKKIVCGSLFLIQVSLFAHIDGYVEYTKAAQEDFGSLILAISSGKLENKVKITKDDEYIYIETNSIPNHKSTGSSGRNPNSMQETNKSYRVSAQAEINDNLTQSNPNSFGVALNGIPFRPSTAETWNNNRDWVEEAISSRGKRLLGLDSNYGHVDHSGLYHYHGSPTDFVKQQQKATRHRMALVGYAADGFPIYSEYGYKDEKNSKSGLIKLKSSYQLKKGKRPSDEPPGKYDGKYANDYEYVKGSGHLDECNGRYGITPDFPKGTYYYVITKSFPFVSRYWKGTPDASFVDRRAMGNNARGNKNGQGQGDQEGRRQGPPGQSSNNDRRPPPPHRRPRADQNEEF</sequence>
<dbReference type="InterPro" id="IPR025924">
    <property type="entry name" value="YHYH_dom"/>
</dbReference>
<evidence type="ECO:0000313" key="3">
    <source>
        <dbReference type="EMBL" id="WDE97028.1"/>
    </source>
</evidence>
<feature type="domain" description="YHYH" evidence="2">
    <location>
        <begin position="89"/>
        <end position="284"/>
    </location>
</feature>
<reference evidence="3 4" key="1">
    <citation type="submission" date="2023-02" db="EMBL/GenBank/DDBJ databases">
        <title>Genome sequence of Lentisphaera profundi SAORIC-696.</title>
        <authorList>
            <person name="Kim e."/>
            <person name="Cho J.-C."/>
            <person name="Choi A."/>
            <person name="Kang I."/>
        </authorList>
    </citation>
    <scope>NUCLEOTIDE SEQUENCE [LARGE SCALE GENOMIC DNA]</scope>
    <source>
        <strain evidence="3 4">SAORIC-696</strain>
    </source>
</reference>
<dbReference type="RefSeq" id="WP_274151164.1">
    <property type="nucleotide sequence ID" value="NZ_CP117811.1"/>
</dbReference>
<dbReference type="Pfam" id="PF14240">
    <property type="entry name" value="YHYH"/>
    <property type="match status" value="1"/>
</dbReference>
<gene>
    <name evidence="3" type="ORF">PQO03_03535</name>
</gene>
<dbReference type="EMBL" id="CP117811">
    <property type="protein sequence ID" value="WDE97028.1"/>
    <property type="molecule type" value="Genomic_DNA"/>
</dbReference>
<evidence type="ECO:0000313" key="4">
    <source>
        <dbReference type="Proteomes" id="UP001214250"/>
    </source>
</evidence>
<feature type="region of interest" description="Disordered" evidence="1">
    <location>
        <begin position="296"/>
        <end position="345"/>
    </location>
</feature>
<evidence type="ECO:0000259" key="2">
    <source>
        <dbReference type="Pfam" id="PF14240"/>
    </source>
</evidence>
<dbReference type="Proteomes" id="UP001214250">
    <property type="component" value="Chromosome 1"/>
</dbReference>
<name>A0ABY7VUR8_9BACT</name>
<feature type="region of interest" description="Disordered" evidence="1">
    <location>
        <begin position="68"/>
        <end position="88"/>
    </location>
</feature>
<organism evidence="3 4">
    <name type="scientific">Lentisphaera profundi</name>
    <dbReference type="NCBI Taxonomy" id="1658616"/>
    <lineage>
        <taxon>Bacteria</taxon>
        <taxon>Pseudomonadati</taxon>
        <taxon>Lentisphaerota</taxon>
        <taxon>Lentisphaeria</taxon>
        <taxon>Lentisphaerales</taxon>
        <taxon>Lentisphaeraceae</taxon>
        <taxon>Lentisphaera</taxon>
    </lineage>
</organism>
<protein>
    <submittedName>
        <fullName evidence="3">YHYH protein</fullName>
    </submittedName>
</protein>
<evidence type="ECO:0000256" key="1">
    <source>
        <dbReference type="SAM" id="MobiDB-lite"/>
    </source>
</evidence>
<accession>A0ABY7VUR8</accession>